<keyword evidence="2" id="KW-0479">Metal-binding</keyword>
<evidence type="ECO:0000259" key="5">
    <source>
        <dbReference type="Pfam" id="PF01979"/>
    </source>
</evidence>
<proteinExistence type="predicted"/>
<evidence type="ECO:0000256" key="3">
    <source>
        <dbReference type="ARBA" id="ARBA00022801"/>
    </source>
</evidence>
<dbReference type="PANTHER" id="PTHR11271:SF49">
    <property type="entry name" value="GUANINE DEAMINASE"/>
    <property type="match status" value="1"/>
</dbReference>
<evidence type="ECO:0000256" key="2">
    <source>
        <dbReference type="ARBA" id="ARBA00022723"/>
    </source>
</evidence>
<reference evidence="6 7" key="1">
    <citation type="submission" date="2024-01" db="EMBL/GenBank/DDBJ databases">
        <title>Complete genome of Cladobotryum mycophilum ATHUM6906.</title>
        <authorList>
            <person name="Christinaki A.C."/>
            <person name="Myridakis A.I."/>
            <person name="Kouvelis V.N."/>
        </authorList>
    </citation>
    <scope>NUCLEOTIDE SEQUENCE [LARGE SCALE GENOMIC DNA]</scope>
    <source>
        <strain evidence="6 7">ATHUM6906</strain>
    </source>
</reference>
<protein>
    <submittedName>
        <fullName evidence="6">Guanine deaminase</fullName>
    </submittedName>
</protein>
<keyword evidence="3" id="KW-0378">Hydrolase</keyword>
<keyword evidence="4" id="KW-0862">Zinc</keyword>
<dbReference type="InterPro" id="IPR051607">
    <property type="entry name" value="Metallo-dep_hydrolases"/>
</dbReference>
<evidence type="ECO:0000256" key="4">
    <source>
        <dbReference type="ARBA" id="ARBA00022833"/>
    </source>
</evidence>
<organism evidence="6 7">
    <name type="scientific">Cladobotryum mycophilum</name>
    <dbReference type="NCBI Taxonomy" id="491253"/>
    <lineage>
        <taxon>Eukaryota</taxon>
        <taxon>Fungi</taxon>
        <taxon>Dikarya</taxon>
        <taxon>Ascomycota</taxon>
        <taxon>Pezizomycotina</taxon>
        <taxon>Sordariomycetes</taxon>
        <taxon>Hypocreomycetidae</taxon>
        <taxon>Hypocreales</taxon>
        <taxon>Hypocreaceae</taxon>
        <taxon>Cladobotryum</taxon>
    </lineage>
</organism>
<comment type="caution">
    <text evidence="6">The sequence shown here is derived from an EMBL/GenBank/DDBJ whole genome shotgun (WGS) entry which is preliminary data.</text>
</comment>
<dbReference type="PANTHER" id="PTHR11271">
    <property type="entry name" value="GUANINE DEAMINASE"/>
    <property type="match status" value="1"/>
</dbReference>
<feature type="domain" description="Amidohydrolase-related" evidence="5">
    <location>
        <begin position="49"/>
        <end position="371"/>
    </location>
</feature>
<accession>A0ABR0SV70</accession>
<dbReference type="Pfam" id="PF01979">
    <property type="entry name" value="Amidohydro_1"/>
    <property type="match status" value="1"/>
</dbReference>
<evidence type="ECO:0000313" key="6">
    <source>
        <dbReference type="EMBL" id="KAK5996018.1"/>
    </source>
</evidence>
<dbReference type="InterPro" id="IPR006680">
    <property type="entry name" value="Amidohydro-rel"/>
</dbReference>
<dbReference type="SUPFAM" id="SSF51556">
    <property type="entry name" value="Metallo-dependent hydrolases"/>
    <property type="match status" value="1"/>
</dbReference>
<evidence type="ECO:0000256" key="1">
    <source>
        <dbReference type="ARBA" id="ARBA00001947"/>
    </source>
</evidence>
<dbReference type="Gene3D" id="2.30.40.10">
    <property type="entry name" value="Urease, subunit C, domain 1"/>
    <property type="match status" value="1"/>
</dbReference>
<dbReference type="Proteomes" id="UP001338125">
    <property type="component" value="Unassembled WGS sequence"/>
</dbReference>
<dbReference type="InterPro" id="IPR032466">
    <property type="entry name" value="Metal_Hydrolase"/>
</dbReference>
<gene>
    <name evidence="6" type="ORF">PT974_04441</name>
</gene>
<keyword evidence="7" id="KW-1185">Reference proteome</keyword>
<evidence type="ECO:0000313" key="7">
    <source>
        <dbReference type="Proteomes" id="UP001338125"/>
    </source>
</evidence>
<dbReference type="EMBL" id="JAVFKD010000004">
    <property type="protein sequence ID" value="KAK5996018.1"/>
    <property type="molecule type" value="Genomic_DNA"/>
</dbReference>
<comment type="cofactor">
    <cofactor evidence="1">
        <name>Zn(2+)</name>
        <dbReference type="ChEBI" id="CHEBI:29105"/>
    </cofactor>
</comment>
<dbReference type="InterPro" id="IPR011059">
    <property type="entry name" value="Metal-dep_hydrolase_composite"/>
</dbReference>
<name>A0ABR0SV70_9HYPO</name>
<dbReference type="Gene3D" id="3.20.20.140">
    <property type="entry name" value="Metal-dependent hydrolases"/>
    <property type="match status" value="1"/>
</dbReference>
<sequence length="383" mass="41380">MADDTKARLFHGTIIHSTSPANLHILENALLAISPPAPSSPCTQTSGQFLIPGFVDTHNHAPQWPQRGAGQGMQILDWLDEITFPNEARFRDAAYAKRTYGRLVSGMLRQGITTASYYSSLHGEGTRVLADTCLKRGQRALIGKCNMDRNSPDYYRDASAEESMQVTRDCISHIRTLDPSGQLIRPSLGALATQDPSLAIQTHFNEAQQEIDATLSLFPGFTNEADLYHSLGLLTPRSILAHCTIMTPYETQKLASLDCGVAHCPTANMTVGGGFMASPIRSFLSHGIKVGLGTDSGGGYSSSMLDSMRHSLIASYARDAVFPKATEDAAALSLEEVFYLATVGGARVVGFGDEIGNFEVGKEFDAMVVDLRDERGSECPTGR</sequence>